<evidence type="ECO:0000256" key="1">
    <source>
        <dbReference type="SAM" id="Phobius"/>
    </source>
</evidence>
<keyword evidence="1" id="KW-0472">Membrane</keyword>
<sequence length="102" mass="11121">MKADPPRRRRARAEPVAEPMLLHHGLVGAVLGLPLALLLSGCLNLMLGLGQDPAQYQLVMWSVPPVWVAVISLSFLAPDRKSCWLWLLLANAAAALVLYATR</sequence>
<evidence type="ECO:0000313" key="2">
    <source>
        <dbReference type="EMBL" id="MDM9559666.1"/>
    </source>
</evidence>
<organism evidence="2 3">
    <name type="scientific">Bordetella petrii</name>
    <dbReference type="NCBI Taxonomy" id="94624"/>
    <lineage>
        <taxon>Bacteria</taxon>
        <taxon>Pseudomonadati</taxon>
        <taxon>Pseudomonadota</taxon>
        <taxon>Betaproteobacteria</taxon>
        <taxon>Burkholderiales</taxon>
        <taxon>Alcaligenaceae</taxon>
        <taxon>Bordetella</taxon>
    </lineage>
</organism>
<keyword evidence="3" id="KW-1185">Reference proteome</keyword>
<name>A0ABT7W3A4_9BORD</name>
<keyword evidence="1" id="KW-1133">Transmembrane helix</keyword>
<dbReference type="RefSeq" id="WP_141218095.1">
    <property type="nucleotide sequence ID" value="NZ_JAUDJE010000008.1"/>
</dbReference>
<protein>
    <submittedName>
        <fullName evidence="2">Uncharacterized protein</fullName>
    </submittedName>
</protein>
<gene>
    <name evidence="2" type="ORF">QUC21_11550</name>
</gene>
<feature type="transmembrane region" description="Helical" evidence="1">
    <location>
        <begin position="21"/>
        <end position="46"/>
    </location>
</feature>
<dbReference type="Proteomes" id="UP001175604">
    <property type="component" value="Unassembled WGS sequence"/>
</dbReference>
<proteinExistence type="predicted"/>
<feature type="transmembrane region" description="Helical" evidence="1">
    <location>
        <begin position="58"/>
        <end position="76"/>
    </location>
</feature>
<feature type="transmembrane region" description="Helical" evidence="1">
    <location>
        <begin position="83"/>
        <end position="101"/>
    </location>
</feature>
<evidence type="ECO:0000313" key="3">
    <source>
        <dbReference type="Proteomes" id="UP001175604"/>
    </source>
</evidence>
<comment type="caution">
    <text evidence="2">The sequence shown here is derived from an EMBL/GenBank/DDBJ whole genome shotgun (WGS) entry which is preliminary data.</text>
</comment>
<accession>A0ABT7W3A4</accession>
<reference evidence="2" key="1">
    <citation type="submission" date="2023-06" db="EMBL/GenBank/DDBJ databases">
        <title>full genome analysis of Phenantherene degrader P3.</title>
        <authorList>
            <person name="Akbar A."/>
            <person name="Rahmeh R."/>
            <person name="Kishk M."/>
        </authorList>
    </citation>
    <scope>NUCLEOTIDE SEQUENCE</scope>
    <source>
        <strain evidence="2">P3</strain>
    </source>
</reference>
<dbReference type="EMBL" id="JAUDJE010000008">
    <property type="protein sequence ID" value="MDM9559666.1"/>
    <property type="molecule type" value="Genomic_DNA"/>
</dbReference>
<keyword evidence="1" id="KW-0812">Transmembrane</keyword>